<evidence type="ECO:0000313" key="4">
    <source>
        <dbReference type="EMBL" id="MDP5181827.1"/>
    </source>
</evidence>
<dbReference type="PANTHER" id="PTHR12526">
    <property type="entry name" value="GLYCOSYLTRANSFERASE"/>
    <property type="match status" value="1"/>
</dbReference>
<keyword evidence="1 4" id="KW-0328">Glycosyltransferase</keyword>
<reference evidence="5" key="1">
    <citation type="submission" date="2023-05" db="EMBL/GenBank/DDBJ databases">
        <title>Draft genome of Pseudofrankia sp. BMG5.37.</title>
        <authorList>
            <person name="Gtari M."/>
            <person name="Ghodhbane F."/>
            <person name="Sbissi I."/>
        </authorList>
    </citation>
    <scope>NUCLEOTIDE SEQUENCE [LARGE SCALE GENOMIC DNA]</scope>
    <source>
        <strain evidence="5">BMG 814</strain>
    </source>
</reference>
<keyword evidence="2 4" id="KW-0808">Transferase</keyword>
<evidence type="ECO:0000256" key="2">
    <source>
        <dbReference type="ARBA" id="ARBA00022679"/>
    </source>
</evidence>
<protein>
    <submittedName>
        <fullName evidence="4">Glycosyltransferase</fullName>
        <ecNumber evidence="4">2.4.-.-</ecNumber>
    </submittedName>
</protein>
<name>A0ABT9I9B5_9ACTN</name>
<sequence length="355" mass="35981">MSRRVAFVADSDAWGGAEVYLTHLLRRAGEHGWTASLVAAEPVAARFRGMPGRRATVPLARHAQRAPAVRAALADQRPDVVVVNLVDPGSNAAAVAAALEVAPAVGVLHLVGDTGTGARRSGLAALYQRLSAVLSPSAEGRDQVVAELGVPASRVRVIPNGVDVPEVPRGPAGLGVPRVGALGRLTAQKGFDVLIGAVRGLASGGIALEVVIGGAGRDEAALRAVAAGLPVEFRGFVGDVRGFLAGLDVFCLSSRREALPLVLLEAMAEGLPCVATDVGNVAVAVGGDAVVVPPGDPAALAAALTGLVTDPARRADLGARARRRAVAGMDAGLMARRTFAVLEQVRAEAACPAPC</sequence>
<feature type="domain" description="Glycosyltransferase subfamily 4-like N-terminal" evidence="3">
    <location>
        <begin position="14"/>
        <end position="164"/>
    </location>
</feature>
<dbReference type="InterPro" id="IPR028098">
    <property type="entry name" value="Glyco_trans_4-like_N"/>
</dbReference>
<proteinExistence type="predicted"/>
<evidence type="ECO:0000259" key="3">
    <source>
        <dbReference type="Pfam" id="PF13439"/>
    </source>
</evidence>
<dbReference type="Pfam" id="PF13692">
    <property type="entry name" value="Glyco_trans_1_4"/>
    <property type="match status" value="1"/>
</dbReference>
<gene>
    <name evidence="4" type="ORF">QOZ88_04195</name>
</gene>
<accession>A0ABT9I9B5</accession>
<comment type="caution">
    <text evidence="4">The sequence shown here is derived from an EMBL/GenBank/DDBJ whole genome shotgun (WGS) entry which is preliminary data.</text>
</comment>
<dbReference type="Proteomes" id="UP001233673">
    <property type="component" value="Unassembled WGS sequence"/>
</dbReference>
<dbReference type="PANTHER" id="PTHR12526:SF510">
    <property type="entry name" value="D-INOSITOL 3-PHOSPHATE GLYCOSYLTRANSFERASE"/>
    <property type="match status" value="1"/>
</dbReference>
<dbReference type="RefSeq" id="WP_305998533.1">
    <property type="nucleotide sequence ID" value="NZ_JASNFN010000002.1"/>
</dbReference>
<keyword evidence="5" id="KW-1185">Reference proteome</keyword>
<evidence type="ECO:0000256" key="1">
    <source>
        <dbReference type="ARBA" id="ARBA00022676"/>
    </source>
</evidence>
<dbReference type="GO" id="GO:0016757">
    <property type="term" value="F:glycosyltransferase activity"/>
    <property type="evidence" value="ECO:0007669"/>
    <property type="project" value="UniProtKB-KW"/>
</dbReference>
<dbReference type="Pfam" id="PF13439">
    <property type="entry name" value="Glyco_transf_4"/>
    <property type="match status" value="1"/>
</dbReference>
<evidence type="ECO:0000313" key="5">
    <source>
        <dbReference type="Proteomes" id="UP001233673"/>
    </source>
</evidence>
<organism evidence="4 5">
    <name type="scientific">Blastococcus carthaginiensis</name>
    <dbReference type="NCBI Taxonomy" id="3050034"/>
    <lineage>
        <taxon>Bacteria</taxon>
        <taxon>Bacillati</taxon>
        <taxon>Actinomycetota</taxon>
        <taxon>Actinomycetes</taxon>
        <taxon>Geodermatophilales</taxon>
        <taxon>Geodermatophilaceae</taxon>
        <taxon>Blastococcus</taxon>
    </lineage>
</organism>
<dbReference type="SUPFAM" id="SSF53756">
    <property type="entry name" value="UDP-Glycosyltransferase/glycogen phosphorylase"/>
    <property type="match status" value="1"/>
</dbReference>
<dbReference type="EMBL" id="JASNFN010000002">
    <property type="protein sequence ID" value="MDP5181827.1"/>
    <property type="molecule type" value="Genomic_DNA"/>
</dbReference>
<dbReference type="Gene3D" id="3.40.50.2000">
    <property type="entry name" value="Glycogen Phosphorylase B"/>
    <property type="match status" value="2"/>
</dbReference>
<dbReference type="EC" id="2.4.-.-" evidence="4"/>